<proteinExistence type="inferred from homology"/>
<dbReference type="InterPro" id="IPR023795">
    <property type="entry name" value="Serpin_CS"/>
</dbReference>
<evidence type="ECO:0000256" key="1">
    <source>
        <dbReference type="RuleBase" id="RU000411"/>
    </source>
</evidence>
<dbReference type="EMBL" id="JBHTKI010000022">
    <property type="protein sequence ID" value="MFD1032586.1"/>
    <property type="molecule type" value="Genomic_DNA"/>
</dbReference>
<evidence type="ECO:0000313" key="4">
    <source>
        <dbReference type="Proteomes" id="UP001597109"/>
    </source>
</evidence>
<gene>
    <name evidence="3" type="ORF">ACFQ1X_14190</name>
</gene>
<dbReference type="PROSITE" id="PS51257">
    <property type="entry name" value="PROKAR_LIPOPROTEIN"/>
    <property type="match status" value="1"/>
</dbReference>
<dbReference type="PROSITE" id="PS00284">
    <property type="entry name" value="SERPIN"/>
    <property type="match status" value="1"/>
</dbReference>
<organism evidence="3 4">
    <name type="scientific">Metaplanococcus flavidus</name>
    <dbReference type="NCBI Taxonomy" id="569883"/>
    <lineage>
        <taxon>Bacteria</taxon>
        <taxon>Bacillati</taxon>
        <taxon>Bacillota</taxon>
        <taxon>Bacilli</taxon>
        <taxon>Bacillales</taxon>
        <taxon>Caryophanaceae</taxon>
        <taxon>Metaplanococcus</taxon>
    </lineage>
</organism>
<comment type="similarity">
    <text evidence="1">Belongs to the serpin family.</text>
</comment>
<dbReference type="InterPro" id="IPR023796">
    <property type="entry name" value="Serpin_dom"/>
</dbReference>
<sequence length="413" mass="45335">MKKLIQLLIVTGLLTAVSGCGIMQDQDQASMKIADHVEYGETDYELIAEANNILGMKLLKDLSAKEDGNIFVSPTSLYMALAMVYNGAEGATKDEIAKVLEAEGLAPEEMNKANASLVTKLASDTEDIELNIANSIWAKEGYTFRESFTESSQDYYNARLETIDITDPASADAINDWVSDATNERIDKMAESPLPGNLVAMLLNAIYFNGAWQYPFPEDATVERPFHLEDGSTAQVPLMSLNEQLSYLETDNFQAVSLPYGEGEMNMHVFLPAETSSLDEFKASMNEEEWAGWMAGFESNLGTVMLPKFELEYEVNLNDTLQELGMETAFSSADLSKMFETSSGLLISEVKQKSFINVSEEGTEAAAVTSIGVDTSGPAEPPFELIVDRPFFFAITDEETGVILFMGSIENPV</sequence>
<dbReference type="Gene3D" id="3.30.497.10">
    <property type="entry name" value="Antithrombin, subunit I, domain 2"/>
    <property type="match status" value="1"/>
</dbReference>
<dbReference type="SUPFAM" id="SSF56574">
    <property type="entry name" value="Serpins"/>
    <property type="match status" value="1"/>
</dbReference>
<comment type="caution">
    <text evidence="3">The sequence shown here is derived from an EMBL/GenBank/DDBJ whole genome shotgun (WGS) entry which is preliminary data.</text>
</comment>
<reference evidence="4" key="1">
    <citation type="journal article" date="2019" name="Int. J. Syst. Evol. Microbiol.">
        <title>The Global Catalogue of Microorganisms (GCM) 10K type strain sequencing project: providing services to taxonomists for standard genome sequencing and annotation.</title>
        <authorList>
            <consortium name="The Broad Institute Genomics Platform"/>
            <consortium name="The Broad Institute Genome Sequencing Center for Infectious Disease"/>
            <person name="Wu L."/>
            <person name="Ma J."/>
        </authorList>
    </citation>
    <scope>NUCLEOTIDE SEQUENCE [LARGE SCALE GENOMIC DNA]</scope>
    <source>
        <strain evidence="4">CCUG 56756</strain>
    </source>
</reference>
<dbReference type="Proteomes" id="UP001597109">
    <property type="component" value="Unassembled WGS sequence"/>
</dbReference>
<dbReference type="PANTHER" id="PTHR11461:SF211">
    <property type="entry name" value="GH10112P-RELATED"/>
    <property type="match status" value="1"/>
</dbReference>
<protein>
    <submittedName>
        <fullName evidence="3">Serpin family protein</fullName>
    </submittedName>
</protein>
<dbReference type="PANTHER" id="PTHR11461">
    <property type="entry name" value="SERINE PROTEASE INHIBITOR, SERPIN"/>
    <property type="match status" value="1"/>
</dbReference>
<dbReference type="InterPro" id="IPR042178">
    <property type="entry name" value="Serpin_sf_1"/>
</dbReference>
<feature type="domain" description="Serpin" evidence="2">
    <location>
        <begin position="56"/>
        <end position="412"/>
    </location>
</feature>
<accession>A0ABW3LFX2</accession>
<name>A0ABW3LFX2_9BACL</name>
<dbReference type="RefSeq" id="WP_144838450.1">
    <property type="nucleotide sequence ID" value="NZ_JBHTKI010000022.1"/>
</dbReference>
<dbReference type="SMART" id="SM00093">
    <property type="entry name" value="SERPIN"/>
    <property type="match status" value="1"/>
</dbReference>
<dbReference type="InterPro" id="IPR036186">
    <property type="entry name" value="Serpin_sf"/>
</dbReference>
<dbReference type="Pfam" id="PF00079">
    <property type="entry name" value="Serpin"/>
    <property type="match status" value="1"/>
</dbReference>
<dbReference type="InterPro" id="IPR042185">
    <property type="entry name" value="Serpin_sf_2"/>
</dbReference>
<evidence type="ECO:0000259" key="2">
    <source>
        <dbReference type="SMART" id="SM00093"/>
    </source>
</evidence>
<evidence type="ECO:0000313" key="3">
    <source>
        <dbReference type="EMBL" id="MFD1032586.1"/>
    </source>
</evidence>
<dbReference type="InterPro" id="IPR000215">
    <property type="entry name" value="Serpin_fam"/>
</dbReference>
<dbReference type="CDD" id="cd19588">
    <property type="entry name" value="serpin_miropin-like"/>
    <property type="match status" value="1"/>
</dbReference>
<dbReference type="Gene3D" id="2.30.39.10">
    <property type="entry name" value="Alpha-1-antitrypsin, domain 1"/>
    <property type="match status" value="1"/>
</dbReference>
<keyword evidence="4" id="KW-1185">Reference proteome</keyword>